<evidence type="ECO:0000256" key="1">
    <source>
        <dbReference type="HAMAP-Rule" id="MF_00095"/>
    </source>
</evidence>
<dbReference type="PANTHER" id="PTHR30545">
    <property type="entry name" value="SUGAR FERMENTATION STIMULATION PROTEIN A"/>
    <property type="match status" value="1"/>
</dbReference>
<organism evidence="4 5">
    <name type="scientific">Desulfoscipio geothermicus DSM 3669</name>
    <dbReference type="NCBI Taxonomy" id="1121426"/>
    <lineage>
        <taxon>Bacteria</taxon>
        <taxon>Bacillati</taxon>
        <taxon>Bacillota</taxon>
        <taxon>Clostridia</taxon>
        <taxon>Eubacteriales</taxon>
        <taxon>Desulfallaceae</taxon>
        <taxon>Desulfoscipio</taxon>
    </lineage>
</organism>
<feature type="domain" description="SfsA N-terminal OB" evidence="3">
    <location>
        <begin position="16"/>
        <end position="81"/>
    </location>
</feature>
<evidence type="ECO:0000313" key="4">
    <source>
        <dbReference type="EMBL" id="SFR14343.1"/>
    </source>
</evidence>
<proteinExistence type="inferred from homology"/>
<sequence length="232" mass="25901">MTYWPLPRNLVEARFVERKNRFVALVTLDGREVSVHVPSSGRMGELLVPGAVVYLAPSGVAGRRTAFTLLLVEYGGILVSVDSLLPNRLLYRALQRGELPEFAGYTGVRREFPYREGRMDFLLAGDRGRCLVEVKSVTLVERGEARFPDAPSQRGVRHLEELALARGEGYRAAVVFVVQREDGEYFTPNDGCDPLFGRALRRAYQSGVEVYALGCRVEMHGVTLYGSMPVYL</sequence>
<dbReference type="InterPro" id="IPR040452">
    <property type="entry name" value="SfsA_C"/>
</dbReference>
<dbReference type="AlphaFoldDB" id="A0A1I6E9B1"/>
<dbReference type="Gene3D" id="3.40.1350.60">
    <property type="match status" value="1"/>
</dbReference>
<reference evidence="5" key="1">
    <citation type="submission" date="2016-10" db="EMBL/GenBank/DDBJ databases">
        <authorList>
            <person name="Varghese N."/>
            <person name="Submissions S."/>
        </authorList>
    </citation>
    <scope>NUCLEOTIDE SEQUENCE [LARGE SCALE GENOMIC DNA]</scope>
    <source>
        <strain evidence="5">DSM 3669</strain>
    </source>
</reference>
<evidence type="ECO:0000313" key="5">
    <source>
        <dbReference type="Proteomes" id="UP000199584"/>
    </source>
</evidence>
<dbReference type="HAMAP" id="MF_00095">
    <property type="entry name" value="SfsA"/>
    <property type="match status" value="1"/>
</dbReference>
<dbReference type="InterPro" id="IPR005224">
    <property type="entry name" value="SfsA"/>
</dbReference>
<dbReference type="Pfam" id="PF17746">
    <property type="entry name" value="SfsA_N"/>
    <property type="match status" value="1"/>
</dbReference>
<dbReference type="CDD" id="cd22359">
    <property type="entry name" value="SfsA-like_bacterial"/>
    <property type="match status" value="1"/>
</dbReference>
<accession>A0A1I6E9B1</accession>
<dbReference type="Gene3D" id="2.40.50.580">
    <property type="match status" value="1"/>
</dbReference>
<evidence type="ECO:0000259" key="3">
    <source>
        <dbReference type="Pfam" id="PF17746"/>
    </source>
</evidence>
<gene>
    <name evidence="1" type="primary">sfsA</name>
    <name evidence="4" type="ORF">SAMN05660706_1312</name>
</gene>
<dbReference type="GO" id="GO:0003677">
    <property type="term" value="F:DNA binding"/>
    <property type="evidence" value="ECO:0007669"/>
    <property type="project" value="InterPro"/>
</dbReference>
<keyword evidence="5" id="KW-1185">Reference proteome</keyword>
<dbReference type="InterPro" id="IPR041465">
    <property type="entry name" value="SfsA_N"/>
</dbReference>
<dbReference type="EMBL" id="FOYM01000031">
    <property type="protein sequence ID" value="SFR14343.1"/>
    <property type="molecule type" value="Genomic_DNA"/>
</dbReference>
<evidence type="ECO:0000259" key="2">
    <source>
        <dbReference type="Pfam" id="PF03749"/>
    </source>
</evidence>
<dbReference type="Pfam" id="PF03749">
    <property type="entry name" value="SfsA"/>
    <property type="match status" value="1"/>
</dbReference>
<feature type="domain" description="Sugar fermentation stimulation protein C-terminal" evidence="2">
    <location>
        <begin position="85"/>
        <end position="219"/>
    </location>
</feature>
<protein>
    <recommendedName>
        <fullName evidence="1">Sugar fermentation stimulation protein homolog</fullName>
    </recommendedName>
</protein>
<comment type="similarity">
    <text evidence="1">Belongs to the SfsA family.</text>
</comment>
<dbReference type="NCBIfam" id="TIGR00230">
    <property type="entry name" value="sfsA"/>
    <property type="match status" value="1"/>
</dbReference>
<name>A0A1I6E9B1_9FIRM</name>
<dbReference type="PANTHER" id="PTHR30545:SF2">
    <property type="entry name" value="SUGAR FERMENTATION STIMULATION PROTEIN A"/>
    <property type="match status" value="1"/>
</dbReference>
<dbReference type="Proteomes" id="UP000199584">
    <property type="component" value="Unassembled WGS sequence"/>
</dbReference>
<dbReference type="STRING" id="39060.SAMN05660706_1312"/>